<dbReference type="InterPro" id="IPR013766">
    <property type="entry name" value="Thioredoxin_domain"/>
</dbReference>
<protein>
    <submittedName>
        <fullName evidence="9">Peroxiredoxin 6</fullName>
    </submittedName>
</protein>
<dbReference type="GO" id="GO:0005829">
    <property type="term" value="C:cytosol"/>
    <property type="evidence" value="ECO:0007669"/>
    <property type="project" value="TreeGrafter"/>
</dbReference>
<dbReference type="GO" id="GO:0051920">
    <property type="term" value="F:peroxiredoxin activity"/>
    <property type="evidence" value="ECO:0007669"/>
    <property type="project" value="InterPro"/>
</dbReference>
<keyword evidence="4 6" id="KW-0676">Redox-active center</keyword>
<dbReference type="OrthoDB" id="2996783at2759"/>
<dbReference type="InterPro" id="IPR045020">
    <property type="entry name" value="PRX_1cys"/>
</dbReference>
<keyword evidence="3 6" id="KW-0560">Oxidoreductase</keyword>
<evidence type="ECO:0000256" key="4">
    <source>
        <dbReference type="ARBA" id="ARBA00023284"/>
    </source>
</evidence>
<evidence type="ECO:0000313" key="9">
    <source>
        <dbReference type="EMBL" id="PHJ16695.1"/>
    </source>
</evidence>
<dbReference type="EMBL" id="MIGC01005677">
    <property type="protein sequence ID" value="PHJ16695.1"/>
    <property type="molecule type" value="Genomic_DNA"/>
</dbReference>
<evidence type="ECO:0000259" key="8">
    <source>
        <dbReference type="PROSITE" id="PS51352"/>
    </source>
</evidence>
<feature type="active site" description="Cysteine sulfenic acid (-SOH) intermediate; for peroxidase activity" evidence="7">
    <location>
        <position position="47"/>
    </location>
</feature>
<dbReference type="Pfam" id="PF10417">
    <property type="entry name" value="1-cysPrx_C"/>
    <property type="match status" value="1"/>
</dbReference>
<feature type="domain" description="Thioredoxin" evidence="8">
    <location>
        <begin position="2"/>
        <end position="167"/>
    </location>
</feature>
<dbReference type="InterPro" id="IPR024706">
    <property type="entry name" value="Peroxiredoxin_AhpC-typ"/>
</dbReference>
<evidence type="ECO:0000256" key="5">
    <source>
        <dbReference type="ARBA" id="ARBA00025719"/>
    </source>
</evidence>
<evidence type="ECO:0000256" key="3">
    <source>
        <dbReference type="ARBA" id="ARBA00023002"/>
    </source>
</evidence>
<dbReference type="GO" id="GO:0045454">
    <property type="term" value="P:cell redox homeostasis"/>
    <property type="evidence" value="ECO:0007669"/>
    <property type="project" value="TreeGrafter"/>
</dbReference>
<evidence type="ECO:0000256" key="7">
    <source>
        <dbReference type="PIRSR" id="PIRSR000239-1"/>
    </source>
</evidence>
<sequence>MLHLGSVFPDIQAAASGLPGDKISLYSFLGDGWGLLMSHPNDFTPVCTTELSQAAKLAQEFQKRNCKLVGFSCNALESHKEWSKDVMSVAQLSGDLPFPIIADPERKLAADLGIMDPDEKDKDGLPLTCRAVVFIGPNKRVRALILYPANVGRNFSEVLRVLDGLQLTDKYPVATPEGWKPGDKVMVQPTLSDGEAREKLPKGFETKACPSGKNYLRFAPDPAA</sequence>
<dbReference type="InterPro" id="IPR019479">
    <property type="entry name" value="Peroxiredoxin_C"/>
</dbReference>
<evidence type="ECO:0000256" key="1">
    <source>
        <dbReference type="ARBA" id="ARBA00022559"/>
    </source>
</evidence>
<organism evidence="9 10">
    <name type="scientific">Cystoisospora suis</name>
    <dbReference type="NCBI Taxonomy" id="483139"/>
    <lineage>
        <taxon>Eukaryota</taxon>
        <taxon>Sar</taxon>
        <taxon>Alveolata</taxon>
        <taxon>Apicomplexa</taxon>
        <taxon>Conoidasida</taxon>
        <taxon>Coccidia</taxon>
        <taxon>Eucoccidiorida</taxon>
        <taxon>Eimeriorina</taxon>
        <taxon>Sarcocystidae</taxon>
        <taxon>Cystoisospora</taxon>
    </lineage>
</organism>
<dbReference type="PIRSF" id="PIRSF000239">
    <property type="entry name" value="AHPC"/>
    <property type="match status" value="1"/>
</dbReference>
<evidence type="ECO:0000256" key="2">
    <source>
        <dbReference type="ARBA" id="ARBA00022862"/>
    </source>
</evidence>
<comment type="caution">
    <text evidence="9">The sequence shown here is derived from an EMBL/GenBank/DDBJ whole genome shotgun (WGS) entry which is preliminary data.</text>
</comment>
<keyword evidence="2 6" id="KW-0049">Antioxidant</keyword>
<dbReference type="GeneID" id="94432813"/>
<dbReference type="VEuPathDB" id="ToxoDB:CSUI_009486"/>
<dbReference type="InterPro" id="IPR036249">
    <property type="entry name" value="Thioredoxin-like_sf"/>
</dbReference>
<dbReference type="AlphaFoldDB" id="A0A2C6KJN4"/>
<comment type="function">
    <text evidence="6">Thiol-specific peroxidase that catalyzes the reduction of hydrogen peroxide and organic hydroperoxides to water and alcohols, respectively.</text>
</comment>
<keyword evidence="10" id="KW-1185">Reference proteome</keyword>
<dbReference type="PANTHER" id="PTHR43503">
    <property type="entry name" value="MCG48959-RELATED"/>
    <property type="match status" value="1"/>
</dbReference>
<dbReference type="FunFam" id="3.40.30.10:FF:000011">
    <property type="entry name" value="Peroxiredoxin PRX1"/>
    <property type="match status" value="1"/>
</dbReference>
<dbReference type="FunFam" id="3.30.1020.10:FF:000001">
    <property type="entry name" value="1-Cys peroxiredoxin"/>
    <property type="match status" value="1"/>
</dbReference>
<reference evidence="9 10" key="1">
    <citation type="journal article" date="2017" name="Int. J. Parasitol.">
        <title>The genome of the protozoan parasite Cystoisospora suis and a reverse vaccinology approach to identify vaccine candidates.</title>
        <authorList>
            <person name="Palmieri N."/>
            <person name="Shrestha A."/>
            <person name="Ruttkowski B."/>
            <person name="Beck T."/>
            <person name="Vogl C."/>
            <person name="Tomley F."/>
            <person name="Blake D.P."/>
            <person name="Joachim A."/>
        </authorList>
    </citation>
    <scope>NUCLEOTIDE SEQUENCE [LARGE SCALE GENOMIC DNA]</scope>
    <source>
        <strain evidence="9 10">Wien I</strain>
    </source>
</reference>
<gene>
    <name evidence="9" type="ORF">CSUI_009486</name>
</gene>
<proteinExistence type="inferred from homology"/>
<dbReference type="Pfam" id="PF00578">
    <property type="entry name" value="AhpC-TSA"/>
    <property type="match status" value="1"/>
</dbReference>
<accession>A0A2C6KJN4</accession>
<dbReference type="Proteomes" id="UP000221165">
    <property type="component" value="Unassembled WGS sequence"/>
</dbReference>
<dbReference type="Gene3D" id="3.40.30.10">
    <property type="entry name" value="Glutaredoxin"/>
    <property type="match status" value="1"/>
</dbReference>
<dbReference type="SUPFAM" id="SSF52833">
    <property type="entry name" value="Thioredoxin-like"/>
    <property type="match status" value="1"/>
</dbReference>
<evidence type="ECO:0000313" key="10">
    <source>
        <dbReference type="Proteomes" id="UP000221165"/>
    </source>
</evidence>
<dbReference type="GO" id="GO:0005739">
    <property type="term" value="C:mitochondrion"/>
    <property type="evidence" value="ECO:0007669"/>
    <property type="project" value="TreeGrafter"/>
</dbReference>
<dbReference type="CDD" id="cd03016">
    <property type="entry name" value="PRX_1cys"/>
    <property type="match status" value="1"/>
</dbReference>
<comment type="similarity">
    <text evidence="5">Belongs to the peroxiredoxin family. Prx6 subfamily.</text>
</comment>
<dbReference type="RefSeq" id="XP_067918420.1">
    <property type="nucleotide sequence ID" value="XM_068069602.1"/>
</dbReference>
<keyword evidence="1 6" id="KW-0575">Peroxidase</keyword>
<evidence type="ECO:0000256" key="6">
    <source>
        <dbReference type="PIRNR" id="PIRNR000239"/>
    </source>
</evidence>
<dbReference type="PROSITE" id="PS51352">
    <property type="entry name" value="THIOREDOXIN_2"/>
    <property type="match status" value="1"/>
</dbReference>
<dbReference type="InterPro" id="IPR000866">
    <property type="entry name" value="AhpC/TSA"/>
</dbReference>
<dbReference type="Gene3D" id="3.30.1020.10">
    <property type="entry name" value="Antioxidant, Horf6, Chain A, domain2"/>
    <property type="match status" value="1"/>
</dbReference>
<dbReference type="PANTHER" id="PTHR43503:SF4">
    <property type="entry name" value="PEROXIREDOXIN-6"/>
    <property type="match status" value="1"/>
</dbReference>
<name>A0A2C6KJN4_9APIC</name>